<dbReference type="EMBL" id="AVOT02011997">
    <property type="protein sequence ID" value="MBW0493288.1"/>
    <property type="molecule type" value="Genomic_DNA"/>
</dbReference>
<evidence type="ECO:0000256" key="1">
    <source>
        <dbReference type="SAM" id="MobiDB-lite"/>
    </source>
</evidence>
<keyword evidence="3" id="KW-1185">Reference proteome</keyword>
<evidence type="ECO:0000313" key="2">
    <source>
        <dbReference type="EMBL" id="MBW0493288.1"/>
    </source>
</evidence>
<organism evidence="2 3">
    <name type="scientific">Austropuccinia psidii MF-1</name>
    <dbReference type="NCBI Taxonomy" id="1389203"/>
    <lineage>
        <taxon>Eukaryota</taxon>
        <taxon>Fungi</taxon>
        <taxon>Dikarya</taxon>
        <taxon>Basidiomycota</taxon>
        <taxon>Pucciniomycotina</taxon>
        <taxon>Pucciniomycetes</taxon>
        <taxon>Pucciniales</taxon>
        <taxon>Sphaerophragmiaceae</taxon>
        <taxon>Austropuccinia</taxon>
    </lineage>
</organism>
<accession>A0A9Q3D2R1</accession>
<comment type="caution">
    <text evidence="2">The sequence shown here is derived from an EMBL/GenBank/DDBJ whole genome shotgun (WGS) entry which is preliminary data.</text>
</comment>
<reference evidence="2" key="1">
    <citation type="submission" date="2021-03" db="EMBL/GenBank/DDBJ databases">
        <title>Draft genome sequence of rust myrtle Austropuccinia psidii MF-1, a brazilian biotype.</title>
        <authorList>
            <person name="Quecine M.C."/>
            <person name="Pachon D.M.R."/>
            <person name="Bonatelli M.L."/>
            <person name="Correr F.H."/>
            <person name="Franceschini L.M."/>
            <person name="Leite T.F."/>
            <person name="Margarido G.R.A."/>
            <person name="Almeida C.A."/>
            <person name="Ferrarezi J.A."/>
            <person name="Labate C.A."/>
        </authorList>
    </citation>
    <scope>NUCLEOTIDE SEQUENCE</scope>
    <source>
        <strain evidence="2">MF-1</strain>
    </source>
</reference>
<proteinExistence type="predicted"/>
<name>A0A9Q3D2R1_9BASI</name>
<protein>
    <submittedName>
        <fullName evidence="2">Uncharacterized protein</fullName>
    </submittedName>
</protein>
<dbReference type="Proteomes" id="UP000765509">
    <property type="component" value="Unassembled WGS sequence"/>
</dbReference>
<evidence type="ECO:0000313" key="3">
    <source>
        <dbReference type="Proteomes" id="UP000765509"/>
    </source>
</evidence>
<feature type="region of interest" description="Disordered" evidence="1">
    <location>
        <begin position="1"/>
        <end position="39"/>
    </location>
</feature>
<dbReference type="AlphaFoldDB" id="A0A9Q3D2R1"/>
<sequence>MEDTGSKVSSGNRTVNFSSDSDLSPGSKPNTLEEYSSSLASKRINEHTIKKDRNSSTHIKTIINNINRLSSTNQPDANSNAIYEMDEQNLKPDTSCISSDINENLNETIETTLTKTNNDGTSKDFSNRTSYLASSNRNTTNFL</sequence>
<gene>
    <name evidence="2" type="ORF">O181_033003</name>
</gene>